<dbReference type="InterPro" id="IPR007563">
    <property type="entry name" value="DUF554"/>
</dbReference>
<reference evidence="3" key="1">
    <citation type="submission" date="2016-10" db="EMBL/GenBank/DDBJ databases">
        <authorList>
            <person name="Varghese N."/>
            <person name="Submissions S."/>
        </authorList>
    </citation>
    <scope>NUCLEOTIDE SEQUENCE [LARGE SCALE GENOMIC DNA]</scope>
    <source>
        <strain evidence="3">NLAE-zl-G277</strain>
    </source>
</reference>
<keyword evidence="1" id="KW-0812">Transmembrane</keyword>
<feature type="transmembrane region" description="Helical" evidence="1">
    <location>
        <begin position="36"/>
        <end position="69"/>
    </location>
</feature>
<dbReference type="STRING" id="460384.SAMN05216313_10587"/>
<evidence type="ECO:0000313" key="3">
    <source>
        <dbReference type="Proteomes" id="UP000198508"/>
    </source>
</evidence>
<sequence length="232" mass="24641">MPVGVLINTAAIFLGGIVGALVGGRIPQRINDALTGVFGLSAITMGIYLIIQLSALSAVVMSIILGTLIGECFNIEHGLSRGLSRLASRLPGDSLSEEQLDNIISMIILFCFSGTGLFGAMNSGLSGDHSILISKAIMDFFTAIIFGATSGYLVGVIAVPQMCIGTLLFFLGSLLMPLLNQQMVSDFKAVGGIITLAVGLKIAKIRYFRVINMVPALVLVFFISRWWLTLPV</sequence>
<dbReference type="PANTHER" id="PTHR36111">
    <property type="entry name" value="INNER MEMBRANE PROTEIN-RELATED"/>
    <property type="match status" value="1"/>
</dbReference>
<dbReference type="PANTHER" id="PTHR36111:SF2">
    <property type="entry name" value="INNER MEMBRANE PROTEIN"/>
    <property type="match status" value="1"/>
</dbReference>
<protein>
    <submittedName>
        <fullName evidence="2">Uncharacterized protein</fullName>
    </submittedName>
</protein>
<feature type="transmembrane region" description="Helical" evidence="1">
    <location>
        <begin position="103"/>
        <end position="120"/>
    </location>
</feature>
<accession>A0A1I0DX07</accession>
<name>A0A1I0DX07_9FIRM</name>
<gene>
    <name evidence="2" type="ORF">SAMN05216313_10587</name>
</gene>
<evidence type="ECO:0000313" key="2">
    <source>
        <dbReference type="EMBL" id="SET36401.1"/>
    </source>
</evidence>
<dbReference type="GeneID" id="93276429"/>
<feature type="transmembrane region" description="Helical" evidence="1">
    <location>
        <begin position="210"/>
        <end position="228"/>
    </location>
</feature>
<feature type="transmembrane region" description="Helical" evidence="1">
    <location>
        <begin position="6"/>
        <end position="24"/>
    </location>
</feature>
<feature type="transmembrane region" description="Helical" evidence="1">
    <location>
        <begin position="132"/>
        <end position="153"/>
    </location>
</feature>
<dbReference type="EMBL" id="FOIM01000005">
    <property type="protein sequence ID" value="SET36401.1"/>
    <property type="molecule type" value="Genomic_DNA"/>
</dbReference>
<proteinExistence type="predicted"/>
<dbReference type="RefSeq" id="WP_007710399.1">
    <property type="nucleotide sequence ID" value="NZ_CABJCG010000004.1"/>
</dbReference>
<evidence type="ECO:0000256" key="1">
    <source>
        <dbReference type="SAM" id="Phobius"/>
    </source>
</evidence>
<keyword evidence="1" id="KW-0472">Membrane</keyword>
<dbReference type="Proteomes" id="UP000198508">
    <property type="component" value="Unassembled WGS sequence"/>
</dbReference>
<organism evidence="2 3">
    <name type="scientific">Enterocloster lavalensis</name>
    <dbReference type="NCBI Taxonomy" id="460384"/>
    <lineage>
        <taxon>Bacteria</taxon>
        <taxon>Bacillati</taxon>
        <taxon>Bacillota</taxon>
        <taxon>Clostridia</taxon>
        <taxon>Lachnospirales</taxon>
        <taxon>Lachnospiraceae</taxon>
        <taxon>Enterocloster</taxon>
    </lineage>
</organism>
<dbReference type="AlphaFoldDB" id="A0A1I0DX07"/>
<dbReference type="Pfam" id="PF04474">
    <property type="entry name" value="DUF554"/>
    <property type="match status" value="1"/>
</dbReference>
<keyword evidence="3" id="KW-1185">Reference proteome</keyword>
<keyword evidence="1" id="KW-1133">Transmembrane helix</keyword>
<feature type="transmembrane region" description="Helical" evidence="1">
    <location>
        <begin position="159"/>
        <end position="179"/>
    </location>
</feature>